<dbReference type="RefSeq" id="WP_111230050.1">
    <property type="nucleotide sequence ID" value="NZ_NBIU01000019.1"/>
</dbReference>
<dbReference type="AlphaFoldDB" id="A0A2W6MV72"/>
<dbReference type="EMBL" id="NBIU01000019">
    <property type="protein sequence ID" value="PZT47861.1"/>
    <property type="molecule type" value="Genomic_DNA"/>
</dbReference>
<reference evidence="1 2" key="1">
    <citation type="submission" date="2017-03" db="EMBL/GenBank/DDBJ databases">
        <title>Genomic and clinical evidence uncovers the enterohepatic species Helicobacter valdiviensis as a potential human intestinal pathogen.</title>
        <authorList>
            <person name="Fresia P."/>
            <person name="Jara R."/>
            <person name="Sierra R."/>
            <person name="Ferres I."/>
            <person name="Greif G."/>
            <person name="Iraola G."/>
            <person name="Collado L."/>
        </authorList>
    </citation>
    <scope>NUCLEOTIDE SEQUENCE [LARGE SCALE GENOMIC DNA]</scope>
    <source>
        <strain evidence="1 2">WBE14</strain>
    </source>
</reference>
<name>A0A2W6MV72_9HELI</name>
<proteinExistence type="predicted"/>
<sequence>MGVPQLKEATKITEVQKMRLAEDCIIKNTYENTKTLIYQMNCDDFAYELASNERSVLIYSNNPLVKIHYQSRFSFPSITGLKQRLKNVELVSFAPNAVLLEYLSPKTYSEFLSLKLYLEDAPKDVINLWIKSILGEILENVMKNYSIKKEPCNFDVKEQVIEYYKNIYQNINPIRLLILHSFIPHFIEDVAQIEESLGKKKTTLIYYNPLFLQSQKFYSSNFLKIWLFGVTKDNLAQIAPPSRDLWITQSKKDFATINKHLDNRGLLYIESSQIQDLEEFLKLALFYNYIVEGNYATQEKTQIILLRKP</sequence>
<evidence type="ECO:0000313" key="2">
    <source>
        <dbReference type="Proteomes" id="UP000249746"/>
    </source>
</evidence>
<keyword evidence="2" id="KW-1185">Reference proteome</keyword>
<evidence type="ECO:0000313" key="1">
    <source>
        <dbReference type="EMBL" id="PZT47861.1"/>
    </source>
</evidence>
<accession>A0A2W6MV72</accession>
<comment type="caution">
    <text evidence="1">The sequence shown here is derived from an EMBL/GenBank/DDBJ whole genome shotgun (WGS) entry which is preliminary data.</text>
</comment>
<gene>
    <name evidence="1" type="ORF">B6S12_06770</name>
</gene>
<protein>
    <submittedName>
        <fullName evidence="1">Uncharacterized protein</fullName>
    </submittedName>
</protein>
<organism evidence="1 2">
    <name type="scientific">Helicobacter valdiviensis</name>
    <dbReference type="NCBI Taxonomy" id="1458358"/>
    <lineage>
        <taxon>Bacteria</taxon>
        <taxon>Pseudomonadati</taxon>
        <taxon>Campylobacterota</taxon>
        <taxon>Epsilonproteobacteria</taxon>
        <taxon>Campylobacterales</taxon>
        <taxon>Helicobacteraceae</taxon>
        <taxon>Helicobacter</taxon>
    </lineage>
</organism>
<dbReference type="OrthoDB" id="5317499at2"/>
<dbReference type="Proteomes" id="UP000249746">
    <property type="component" value="Unassembled WGS sequence"/>
</dbReference>